<dbReference type="GO" id="GO:0004337">
    <property type="term" value="F:(2E,6E)-farnesyl diphosphate synthase activity"/>
    <property type="evidence" value="ECO:0007669"/>
    <property type="project" value="TreeGrafter"/>
</dbReference>
<name>A0A151X842_9HYME</name>
<dbReference type="GO" id="GO:0046872">
    <property type="term" value="F:metal ion binding"/>
    <property type="evidence" value="ECO:0007669"/>
    <property type="project" value="UniProtKB-KW"/>
</dbReference>
<comment type="cofactor">
    <cofactor evidence="1">
        <name>Mg(2+)</name>
        <dbReference type="ChEBI" id="CHEBI:18420"/>
    </cofactor>
</comment>
<keyword evidence="8" id="KW-1185">Reference proteome</keyword>
<dbReference type="GO" id="GO:0004161">
    <property type="term" value="F:dimethylallyltranstransferase activity"/>
    <property type="evidence" value="ECO:0007669"/>
    <property type="project" value="TreeGrafter"/>
</dbReference>
<accession>A0A151X842</accession>
<evidence type="ECO:0000256" key="6">
    <source>
        <dbReference type="ARBA" id="ARBA00034546"/>
    </source>
</evidence>
<dbReference type="Proteomes" id="UP000075809">
    <property type="component" value="Unassembled WGS sequence"/>
</dbReference>
<dbReference type="InterPro" id="IPR000092">
    <property type="entry name" value="Polyprenyl_synt"/>
</dbReference>
<proteinExistence type="predicted"/>
<evidence type="ECO:0000256" key="2">
    <source>
        <dbReference type="ARBA" id="ARBA00022679"/>
    </source>
</evidence>
<comment type="pathway">
    <text evidence="5">Pheromone biosynthesis.</text>
</comment>
<keyword evidence="3" id="KW-0479">Metal-binding</keyword>
<dbReference type="EMBL" id="KQ982431">
    <property type="protein sequence ID" value="KYQ56533.1"/>
    <property type="molecule type" value="Genomic_DNA"/>
</dbReference>
<dbReference type="GO" id="GO:0005737">
    <property type="term" value="C:cytoplasm"/>
    <property type="evidence" value="ECO:0007669"/>
    <property type="project" value="TreeGrafter"/>
</dbReference>
<dbReference type="Pfam" id="PF00348">
    <property type="entry name" value="polyprenyl_synt"/>
    <property type="match status" value="2"/>
</dbReference>
<dbReference type="PROSITE" id="PS00723">
    <property type="entry name" value="POLYPRENYL_SYNTHASE_1"/>
    <property type="match status" value="2"/>
</dbReference>
<dbReference type="InterPro" id="IPR039702">
    <property type="entry name" value="FPS1-like"/>
</dbReference>
<dbReference type="SUPFAM" id="SSF48576">
    <property type="entry name" value="Terpenoid synthases"/>
    <property type="match status" value="2"/>
</dbReference>
<evidence type="ECO:0000256" key="5">
    <source>
        <dbReference type="ARBA" id="ARBA00033740"/>
    </source>
</evidence>
<dbReference type="STRING" id="64791.A0A151X842"/>
<dbReference type="PANTHER" id="PTHR11525:SF0">
    <property type="entry name" value="FARNESYL PYROPHOSPHATE SYNTHASE"/>
    <property type="match status" value="1"/>
</dbReference>
<dbReference type="CDD" id="cd00685">
    <property type="entry name" value="Trans_IPPS_HT"/>
    <property type="match status" value="1"/>
</dbReference>
<evidence type="ECO:0000256" key="1">
    <source>
        <dbReference type="ARBA" id="ARBA00001946"/>
    </source>
</evidence>
<dbReference type="GO" id="GO:0042811">
    <property type="term" value="P:pheromone biosynthetic process"/>
    <property type="evidence" value="ECO:0007669"/>
    <property type="project" value="UniProtKB-ARBA"/>
</dbReference>
<gene>
    <name evidence="7" type="ORF">ALC60_04610</name>
</gene>
<reference evidence="7 8" key="1">
    <citation type="submission" date="2015-09" db="EMBL/GenBank/DDBJ databases">
        <title>Trachymyrmex zeteki WGS genome.</title>
        <authorList>
            <person name="Nygaard S."/>
            <person name="Hu H."/>
            <person name="Boomsma J."/>
            <person name="Zhang G."/>
        </authorList>
    </citation>
    <scope>NUCLEOTIDE SEQUENCE [LARGE SCALE GENOMIC DNA]</scope>
    <source>
        <strain evidence="7">Tzet28-1</strain>
        <tissue evidence="7">Whole body</tissue>
    </source>
</reference>
<dbReference type="SFLD" id="SFLDG01017">
    <property type="entry name" value="Polyprenyl_Transferase_Like"/>
    <property type="match status" value="1"/>
</dbReference>
<dbReference type="SFLD" id="SFLDS00005">
    <property type="entry name" value="Isoprenoid_Synthase_Type_I"/>
    <property type="match status" value="1"/>
</dbReference>
<dbReference type="Gene3D" id="1.10.600.10">
    <property type="entry name" value="Farnesyl Diphosphate Synthase"/>
    <property type="match status" value="2"/>
</dbReference>
<dbReference type="GO" id="GO:0045337">
    <property type="term" value="P:farnesyl diphosphate biosynthetic process"/>
    <property type="evidence" value="ECO:0007669"/>
    <property type="project" value="TreeGrafter"/>
</dbReference>
<evidence type="ECO:0000313" key="7">
    <source>
        <dbReference type="EMBL" id="KYQ56533.1"/>
    </source>
</evidence>
<dbReference type="AlphaFoldDB" id="A0A151X842"/>
<evidence type="ECO:0000256" key="4">
    <source>
        <dbReference type="ARBA" id="ARBA00022842"/>
    </source>
</evidence>
<sequence>MDQPEWIWAAVSEEESQSMMAMWPNIVRDITKEIENSNFPDVAKWMEKVLQHTVPGGKKIRAFTLIYAYKLLASSDQLTKENIRLARILAWCLEMLQAFFLVIDDIQDQSLLRRGKLCWYRHNDIGLAAINDGLLLECAMFYLIKKHFKGKDYYIDLLETFYDIIFKTTIGQGLDMLSTKKPDLDMFTMNRYNSIVKYKGSRYSFILPITAAMQLAGIKDPEMFRQAKTILLEMGHLFQVECYSSADPEKVRRVKQIFIDLERTIVKNKWLVLQYNVAGGKKQRGLGLVYAYKLLIPSDQLTEENIRLARILAWCVELMQAYMLMMDDIEDQSLFRRGQPCWYRYNDLGLAAVNDTYMLEGSIFYLIRKYFKGKDCYADLLETFQDITMKTAIGQSLDLLSTHFDKKPNLDLFTMNRYNSIIKSKTAYYSFVFPVIAAMHLAGIKDQEMFREATNILIETGCLFQVQDDYLDCYGDFEVCGKDDTDIQQGKCTWFVVEALQRVTPQQRKILEDCYGDLDRDKVRRVKQLFNELNLLDAYFAYKEERYNLINVHIKQMSSGLPHSLFLYSLRNIHHRMS</sequence>
<evidence type="ECO:0000313" key="8">
    <source>
        <dbReference type="Proteomes" id="UP000075809"/>
    </source>
</evidence>
<dbReference type="InterPro" id="IPR008949">
    <property type="entry name" value="Isoprenoid_synthase_dom_sf"/>
</dbReference>
<keyword evidence="2" id="KW-0808">Transferase</keyword>
<keyword evidence="4" id="KW-0460">Magnesium</keyword>
<dbReference type="InterPro" id="IPR033749">
    <property type="entry name" value="Polyprenyl_synt_CS"/>
</dbReference>
<organism evidence="7 8">
    <name type="scientific">Mycetomoellerius zeteki</name>
    <dbReference type="NCBI Taxonomy" id="64791"/>
    <lineage>
        <taxon>Eukaryota</taxon>
        <taxon>Metazoa</taxon>
        <taxon>Ecdysozoa</taxon>
        <taxon>Arthropoda</taxon>
        <taxon>Hexapoda</taxon>
        <taxon>Insecta</taxon>
        <taxon>Pterygota</taxon>
        <taxon>Neoptera</taxon>
        <taxon>Endopterygota</taxon>
        <taxon>Hymenoptera</taxon>
        <taxon>Apocrita</taxon>
        <taxon>Aculeata</taxon>
        <taxon>Formicoidea</taxon>
        <taxon>Formicidae</taxon>
        <taxon>Myrmicinae</taxon>
        <taxon>Mycetomoellerius</taxon>
    </lineage>
</organism>
<dbReference type="PANTHER" id="PTHR11525">
    <property type="entry name" value="FARNESYL-PYROPHOSPHATE SYNTHETASE"/>
    <property type="match status" value="1"/>
</dbReference>
<evidence type="ECO:0000256" key="3">
    <source>
        <dbReference type="ARBA" id="ARBA00022723"/>
    </source>
</evidence>
<protein>
    <recommendedName>
        <fullName evidence="6">Farnesyl pyrophosphate synthase</fullName>
    </recommendedName>
</protein>